<evidence type="ECO:0000313" key="3">
    <source>
        <dbReference type="Proteomes" id="UP000244892"/>
    </source>
</evidence>
<protein>
    <recommendedName>
        <fullName evidence="4">Phosphate ABC transporter substrate-binding protein</fullName>
    </recommendedName>
</protein>
<feature type="chain" id="PRO_5015918516" description="Phosphate ABC transporter substrate-binding protein" evidence="1">
    <location>
        <begin position="27"/>
        <end position="141"/>
    </location>
</feature>
<keyword evidence="1" id="KW-0732">Signal</keyword>
<dbReference type="OrthoDB" id="5368589at2"/>
<proteinExistence type="predicted"/>
<dbReference type="Proteomes" id="UP000244892">
    <property type="component" value="Chromosome"/>
</dbReference>
<reference evidence="2 3" key="1">
    <citation type="submission" date="2018-05" db="EMBL/GenBank/DDBJ databases">
        <title>complete genome sequence of Aquabacterium olei NBRC 110486.</title>
        <authorList>
            <person name="Tang B."/>
            <person name="Chang J."/>
            <person name="Zhang L."/>
            <person name="Yang H."/>
        </authorList>
    </citation>
    <scope>NUCLEOTIDE SEQUENCE [LARGE SCALE GENOMIC DNA]</scope>
    <source>
        <strain evidence="2 3">NBRC 110486</strain>
    </source>
</reference>
<sequence>MSHSLRTLAHRALLAFGLCGALLAHAGVVVIAHPTVRKLDVPAVQRIYTGRMVEVDGVPVVPLNAPSGQMLRKRFLADYLDQTEDAYTAYWTVRRYVGKGVPPRDVWPLSELLAQVSRTPGAIAYVDEADVPPGAHIVLRK</sequence>
<dbReference type="SUPFAM" id="SSF53850">
    <property type="entry name" value="Periplasmic binding protein-like II"/>
    <property type="match status" value="1"/>
</dbReference>
<feature type="signal peptide" evidence="1">
    <location>
        <begin position="1"/>
        <end position="26"/>
    </location>
</feature>
<dbReference type="EMBL" id="CP029210">
    <property type="protein sequence ID" value="AWI54929.1"/>
    <property type="molecule type" value="Genomic_DNA"/>
</dbReference>
<dbReference type="KEGG" id="aon:DEH84_17000"/>
<name>A0A2U8FV32_9BURK</name>
<gene>
    <name evidence="2" type="ORF">DEH84_17000</name>
</gene>
<evidence type="ECO:0000313" key="2">
    <source>
        <dbReference type="EMBL" id="AWI54929.1"/>
    </source>
</evidence>
<evidence type="ECO:0008006" key="4">
    <source>
        <dbReference type="Google" id="ProtNLM"/>
    </source>
</evidence>
<dbReference type="AlphaFoldDB" id="A0A2U8FV32"/>
<organism evidence="2 3">
    <name type="scientific">Aquabacterium olei</name>
    <dbReference type="NCBI Taxonomy" id="1296669"/>
    <lineage>
        <taxon>Bacteria</taxon>
        <taxon>Pseudomonadati</taxon>
        <taxon>Pseudomonadota</taxon>
        <taxon>Betaproteobacteria</taxon>
        <taxon>Burkholderiales</taxon>
        <taxon>Aquabacterium</taxon>
    </lineage>
</organism>
<dbReference type="RefSeq" id="WP_109038048.1">
    <property type="nucleotide sequence ID" value="NZ_CP029210.1"/>
</dbReference>
<evidence type="ECO:0000256" key="1">
    <source>
        <dbReference type="SAM" id="SignalP"/>
    </source>
</evidence>
<keyword evidence="3" id="KW-1185">Reference proteome</keyword>
<accession>A0A2U8FV32</accession>